<evidence type="ECO:0000256" key="2">
    <source>
        <dbReference type="ARBA" id="ARBA00004202"/>
    </source>
</evidence>
<keyword evidence="4" id="KW-1003">Cell membrane</keyword>
<comment type="subcellular location">
    <subcellularLocation>
        <location evidence="2">Cell membrane</location>
        <topology evidence="2">Peripheral membrane protein</topology>
    </subcellularLocation>
    <subcellularLocation>
        <location evidence="3">Cytoplasm</location>
    </subcellularLocation>
    <subcellularLocation>
        <location evidence="1">Nucleus</location>
    </subcellularLocation>
</comment>
<feature type="compositionally biased region" description="Low complexity" evidence="9">
    <location>
        <begin position="475"/>
        <end position="485"/>
    </location>
</feature>
<evidence type="ECO:0000313" key="11">
    <source>
        <dbReference type="Proteomes" id="UP000472241"/>
    </source>
</evidence>
<feature type="region of interest" description="Disordered" evidence="9">
    <location>
        <begin position="571"/>
        <end position="595"/>
    </location>
</feature>
<feature type="region of interest" description="Disordered" evidence="9">
    <location>
        <begin position="315"/>
        <end position="339"/>
    </location>
</feature>
<keyword evidence="6" id="KW-0472">Membrane</keyword>
<keyword evidence="5" id="KW-0963">Cytoplasm</keyword>
<name>A0A667GZV3_LYNCA</name>
<dbReference type="AlphaFoldDB" id="A0A667GZV3"/>
<evidence type="ECO:0000256" key="8">
    <source>
        <dbReference type="ARBA" id="ARBA00040195"/>
    </source>
</evidence>
<feature type="compositionally biased region" description="Acidic residues" evidence="9">
    <location>
        <begin position="318"/>
        <end position="334"/>
    </location>
</feature>
<dbReference type="GO" id="GO:0007186">
    <property type="term" value="P:G protein-coupled receptor signaling pathway"/>
    <property type="evidence" value="ECO:0007669"/>
    <property type="project" value="TreeGrafter"/>
</dbReference>
<dbReference type="CTD" id="23533"/>
<evidence type="ECO:0000256" key="1">
    <source>
        <dbReference type="ARBA" id="ARBA00004123"/>
    </source>
</evidence>
<dbReference type="GO" id="GO:0005886">
    <property type="term" value="C:plasma membrane"/>
    <property type="evidence" value="ECO:0007669"/>
    <property type="project" value="UniProtKB-SubCell"/>
</dbReference>
<feature type="region of interest" description="Disordered" evidence="9">
    <location>
        <begin position="460"/>
        <end position="491"/>
    </location>
</feature>
<evidence type="ECO:0000256" key="7">
    <source>
        <dbReference type="ARBA" id="ARBA00023242"/>
    </source>
</evidence>
<gene>
    <name evidence="10" type="primary">PIK3R5</name>
</gene>
<dbReference type="Proteomes" id="UP000472241">
    <property type="component" value="Unplaced"/>
</dbReference>
<protein>
    <recommendedName>
        <fullName evidence="8">Phosphoinositide 3-kinase regulatory subunit 5</fullName>
    </recommendedName>
</protein>
<dbReference type="InterPro" id="IPR019522">
    <property type="entry name" value="PIK3R5/6"/>
</dbReference>
<evidence type="ECO:0000313" key="10">
    <source>
        <dbReference type="Ensembl" id="ENSLCNP00005020567.1"/>
    </source>
</evidence>
<dbReference type="GO" id="GO:0046935">
    <property type="term" value="F:1-phosphatidylinositol-3-kinase regulator activity"/>
    <property type="evidence" value="ECO:0007669"/>
    <property type="project" value="InterPro"/>
</dbReference>
<dbReference type="GeneID" id="115501865"/>
<feature type="region of interest" description="Disordered" evidence="9">
    <location>
        <begin position="389"/>
        <end position="416"/>
    </location>
</feature>
<reference evidence="10" key="1">
    <citation type="submission" date="2025-08" db="UniProtKB">
        <authorList>
            <consortium name="Ensembl"/>
        </authorList>
    </citation>
    <scope>IDENTIFICATION</scope>
</reference>
<evidence type="ECO:0000256" key="6">
    <source>
        <dbReference type="ARBA" id="ARBA00023136"/>
    </source>
</evidence>
<evidence type="ECO:0000256" key="5">
    <source>
        <dbReference type="ARBA" id="ARBA00022490"/>
    </source>
</evidence>
<evidence type="ECO:0000256" key="4">
    <source>
        <dbReference type="ARBA" id="ARBA00022475"/>
    </source>
</evidence>
<dbReference type="PANTHER" id="PTHR15593:SF2">
    <property type="entry name" value="PHOSPHOINOSITIDE 3-KINASE REGULATORY SUBUNIT 5"/>
    <property type="match status" value="1"/>
</dbReference>
<keyword evidence="7" id="KW-0539">Nucleus</keyword>
<organism evidence="10 11">
    <name type="scientific">Lynx canadensis</name>
    <name type="common">Canada lynx</name>
    <name type="synonym">Felis canadensis</name>
    <dbReference type="NCBI Taxonomy" id="61383"/>
    <lineage>
        <taxon>Eukaryota</taxon>
        <taxon>Metazoa</taxon>
        <taxon>Chordata</taxon>
        <taxon>Craniata</taxon>
        <taxon>Vertebrata</taxon>
        <taxon>Euteleostomi</taxon>
        <taxon>Mammalia</taxon>
        <taxon>Eutheria</taxon>
        <taxon>Laurasiatheria</taxon>
        <taxon>Carnivora</taxon>
        <taxon>Feliformia</taxon>
        <taxon>Felidae</taxon>
        <taxon>Felinae</taxon>
        <taxon>Lynx</taxon>
    </lineage>
</organism>
<proteinExistence type="predicted"/>
<evidence type="ECO:0000256" key="9">
    <source>
        <dbReference type="SAM" id="MobiDB-lite"/>
    </source>
</evidence>
<dbReference type="GO" id="GO:0005634">
    <property type="term" value="C:nucleus"/>
    <property type="evidence" value="ECO:0007669"/>
    <property type="project" value="UniProtKB-SubCell"/>
</dbReference>
<sequence>MQPGATTCTEDRIQHALERCLHGLSLSRCSTSWSAGLCLNCWSLQELVSRDPGHFLILLEQILQKTREVQEKGTYDLLAPLALLFYSTVLCTPHFPPDSDLLLKAARTYHRFLTWPVPYCSIYQELLTFIDAELKAPGISYQRLVRAEQGLSIRSHRSSTVTVLLLNPVEVQAEFLAVANRLSAPGHSPHSAYTTLLLHAFQATFGAHCDLPGLHCRLQSKSLAELEDIFTETAEAQELASSIGDAAEARQWLRTKLQAVGEKAGFPGVLDTAKPGKLCTIPIPVARCHTYNWNQDSFDVLQEILLQEQELLQPGILGDEEEEEEEEEEDDDLETEGRCAQRDSLLSTSSAVFHDSTLSLASPQASGPTLSRQLLTSFVSGLSDGVDSGYVEDSEDSSSSGWPKRPGGQGRRLHRRPGQKFNRIYRLFKSTGQLVLRRDSRGAEGGGADAALPLRRAGSLCGPLDGAAPPPPASRPQRSRSLPQPKLSAQLPSWLLAPASRHQRRRPFLSGDEDPKASTLRVVVFGSDRISGKVARAYSNLRRLENNRPLLTRLFKLQFFYVPVKRGSGACPSPASQTPPLPADSPRQPSPAELESTNDISHYLGMLDPWYERNVLGLMHLPPEVLCQQSLKAESRPLDGSSAQLPILADMLLYYCRFAARPVLLQVYQTELTFVTGEKMTEIFLHSLELGHSAATRAIKASGPGSKRLGIDGDREAIPLTLQIIYSKGAISGRSRWSSMEKVCTSVNLSKACRKPEELDSSMEALTLNLTEVVKRQNPKSKRGFNQISMSQIKVDKIQIIGSNGCSFAVCLDQDERKIVQSVVRCEVSPCYKPEKSGLRPQPQRTPDQPAQAVPDLCSLLCLPIMTFSGALP</sequence>
<reference evidence="10" key="2">
    <citation type="submission" date="2025-09" db="UniProtKB">
        <authorList>
            <consortium name="Ensembl"/>
        </authorList>
    </citation>
    <scope>IDENTIFICATION</scope>
</reference>
<accession>A0A667GZV3</accession>
<dbReference type="PANTHER" id="PTHR15593">
    <property type="entry name" value="PHOSPHATIDYLINOSITOL 3-KINASE REGULATORY SUBUNIT"/>
    <property type="match status" value="1"/>
</dbReference>
<dbReference type="GO" id="GO:0005944">
    <property type="term" value="C:phosphatidylinositol 3-kinase complex, class IB"/>
    <property type="evidence" value="ECO:0007669"/>
    <property type="project" value="InterPro"/>
</dbReference>
<dbReference type="Ensembl" id="ENSLCNT00005023020.1">
    <property type="protein sequence ID" value="ENSLCNP00005020567.1"/>
    <property type="gene ID" value="ENSLCNG00005013427.1"/>
</dbReference>
<keyword evidence="11" id="KW-1185">Reference proteome</keyword>
<dbReference type="GO" id="GO:0005737">
    <property type="term" value="C:cytoplasm"/>
    <property type="evidence" value="ECO:0007669"/>
    <property type="project" value="UniProtKB-SubCell"/>
</dbReference>
<dbReference type="Pfam" id="PF10486">
    <property type="entry name" value="PI3K_1B_p101"/>
    <property type="match status" value="1"/>
</dbReference>
<evidence type="ECO:0000256" key="3">
    <source>
        <dbReference type="ARBA" id="ARBA00004496"/>
    </source>
</evidence>
<dbReference type="RefSeq" id="XP_030152964.1">
    <property type="nucleotide sequence ID" value="XM_030297104.1"/>
</dbReference>